<dbReference type="Pfam" id="PF00675">
    <property type="entry name" value="Peptidase_M16"/>
    <property type="match status" value="1"/>
</dbReference>
<evidence type="ECO:0000256" key="6">
    <source>
        <dbReference type="SAM" id="SignalP"/>
    </source>
</evidence>
<dbReference type="GO" id="GO:0008237">
    <property type="term" value="F:metallopeptidase activity"/>
    <property type="evidence" value="ECO:0007669"/>
    <property type="project" value="UniProtKB-KW"/>
</dbReference>
<feature type="domain" description="Peptidase M16 N-terminal" evidence="7">
    <location>
        <begin position="40"/>
        <end position="183"/>
    </location>
</feature>
<evidence type="ECO:0000256" key="1">
    <source>
        <dbReference type="ARBA" id="ARBA00007261"/>
    </source>
</evidence>
<organism evidence="9 10">
    <name type="scientific">Pseudomonas alkylphenolica</name>
    <dbReference type="NCBI Taxonomy" id="237609"/>
    <lineage>
        <taxon>Bacteria</taxon>
        <taxon>Pseudomonadati</taxon>
        <taxon>Pseudomonadota</taxon>
        <taxon>Gammaproteobacteria</taxon>
        <taxon>Pseudomonadales</taxon>
        <taxon>Pseudomonadaceae</taxon>
        <taxon>Pseudomonas</taxon>
    </lineage>
</organism>
<dbReference type="KEGG" id="palk:PSAKL28_50080"/>
<sequence>MDRRISFTSGLLGLLLVSGQALADPPDRHEFTLENGLHVVVSEDRRAPVVTTHLLIKVGSSHEYPGQSGLSHALEHLLYRGSAKTAPGEFSKVIERLGGTDNAYTNRDFTVHHQTLPSERLAVALELSADLLKGAHLSDSEFVREIEAVRSERRERVDEYPAARLDEQLQAIAYPQSSYRTPVIGWMSDLERMHNDELQAWYRTWYAPNNATLIIVGDVQLDAVRREVEQYFAGFTRQILPRTKLPLQSAATGPRRVTVYDAVNRPRLVMAFNVPTYATAESATDVHALRLLDALLGKGLSARLSTRLERQQALLFSPKVSYGALARGDTLFEISASINTAQPKPLADLQAAIWAQLQAIKSTPPSTAELARARALLLAENTFFQDSLSGQASDIAAMLGSGLPASQLDNDRSNLEGVTPEQVQQAASDYFTAERLAVAYLQAKEADDE</sequence>
<dbReference type="HOGENOM" id="CLU_009902_1_0_6"/>
<feature type="chain" id="PRO_5001718635" evidence="6">
    <location>
        <begin position="24"/>
        <end position="449"/>
    </location>
</feature>
<dbReference type="InterPro" id="IPR050626">
    <property type="entry name" value="Peptidase_M16"/>
</dbReference>
<accession>A0A077FFZ6</accession>
<gene>
    <name evidence="9" type="ORF">PSAKL28_50080</name>
</gene>
<keyword evidence="6" id="KW-0732">Signal</keyword>
<dbReference type="PANTHER" id="PTHR43690">
    <property type="entry name" value="NARDILYSIN"/>
    <property type="match status" value="1"/>
</dbReference>
<dbReference type="Proteomes" id="UP000028931">
    <property type="component" value="Chromosome"/>
</dbReference>
<keyword evidence="5" id="KW-0482">Metalloprotease</keyword>
<dbReference type="GO" id="GO:0046872">
    <property type="term" value="F:metal ion binding"/>
    <property type="evidence" value="ECO:0007669"/>
    <property type="project" value="InterPro"/>
</dbReference>
<comment type="similarity">
    <text evidence="1">Belongs to the peptidase M16 family.</text>
</comment>
<evidence type="ECO:0000313" key="9">
    <source>
        <dbReference type="EMBL" id="AIL64148.1"/>
    </source>
</evidence>
<dbReference type="eggNOG" id="COG0612">
    <property type="taxonomic scope" value="Bacteria"/>
</dbReference>
<keyword evidence="2" id="KW-0645">Protease</keyword>
<dbReference type="Gene3D" id="3.30.830.10">
    <property type="entry name" value="Metalloenzyme, LuxS/M16 peptidase-like"/>
    <property type="match status" value="2"/>
</dbReference>
<evidence type="ECO:0000259" key="8">
    <source>
        <dbReference type="Pfam" id="PF05193"/>
    </source>
</evidence>
<dbReference type="GO" id="GO:0006508">
    <property type="term" value="P:proteolysis"/>
    <property type="evidence" value="ECO:0007669"/>
    <property type="project" value="UniProtKB-KW"/>
</dbReference>
<protein>
    <submittedName>
        <fullName evidence="9">Zinc-dependent peptidase, M16 family</fullName>
    </submittedName>
</protein>
<feature type="signal peptide" evidence="6">
    <location>
        <begin position="1"/>
        <end position="23"/>
    </location>
</feature>
<keyword evidence="4" id="KW-0862">Zinc</keyword>
<feature type="domain" description="Peptidase M16 C-terminal" evidence="8">
    <location>
        <begin position="196"/>
        <end position="377"/>
    </location>
</feature>
<dbReference type="InterPro" id="IPR011249">
    <property type="entry name" value="Metalloenz_LuxS/M16"/>
</dbReference>
<evidence type="ECO:0000256" key="3">
    <source>
        <dbReference type="ARBA" id="ARBA00022801"/>
    </source>
</evidence>
<dbReference type="InterPro" id="IPR007863">
    <property type="entry name" value="Peptidase_M16_C"/>
</dbReference>
<dbReference type="RefSeq" id="WP_038615601.1">
    <property type="nucleotide sequence ID" value="NZ_CP009048.1"/>
</dbReference>
<proteinExistence type="inferred from homology"/>
<dbReference type="Pfam" id="PF05193">
    <property type="entry name" value="Peptidase_M16_C"/>
    <property type="match status" value="1"/>
</dbReference>
<evidence type="ECO:0000259" key="7">
    <source>
        <dbReference type="Pfam" id="PF00675"/>
    </source>
</evidence>
<keyword evidence="3" id="KW-0378">Hydrolase</keyword>
<evidence type="ECO:0000256" key="2">
    <source>
        <dbReference type="ARBA" id="ARBA00022670"/>
    </source>
</evidence>
<dbReference type="PANTHER" id="PTHR43690:SF17">
    <property type="entry name" value="PROTEIN YHJJ"/>
    <property type="match status" value="1"/>
</dbReference>
<name>A0A077FFZ6_9PSED</name>
<evidence type="ECO:0000313" key="10">
    <source>
        <dbReference type="Proteomes" id="UP000028931"/>
    </source>
</evidence>
<evidence type="ECO:0000256" key="4">
    <source>
        <dbReference type="ARBA" id="ARBA00022833"/>
    </source>
</evidence>
<dbReference type="SUPFAM" id="SSF63411">
    <property type="entry name" value="LuxS/MPP-like metallohydrolase"/>
    <property type="match status" value="2"/>
</dbReference>
<reference evidence="9 10" key="1">
    <citation type="submission" date="2014-07" db="EMBL/GenBank/DDBJ databases">
        <authorList>
            <person name="Lee K."/>
            <person name="Lim J.Y."/>
            <person name="Hwang I."/>
        </authorList>
    </citation>
    <scope>NUCLEOTIDE SEQUENCE [LARGE SCALE GENOMIC DNA]</scope>
    <source>
        <strain evidence="9 10">KL28</strain>
    </source>
</reference>
<dbReference type="InterPro" id="IPR011765">
    <property type="entry name" value="Pept_M16_N"/>
</dbReference>
<dbReference type="EMBL" id="CP009048">
    <property type="protein sequence ID" value="AIL64148.1"/>
    <property type="molecule type" value="Genomic_DNA"/>
</dbReference>
<dbReference type="OrthoDB" id="9811314at2"/>
<evidence type="ECO:0000256" key="5">
    <source>
        <dbReference type="ARBA" id="ARBA00023049"/>
    </source>
</evidence>
<dbReference type="AlphaFoldDB" id="A0A077FFZ6"/>